<name>A0ABQ2IB60_9MICO</name>
<accession>A0ABQ2IB60</accession>
<feature type="domain" description="Resolvase/invertase-type recombinase catalytic" evidence="1">
    <location>
        <begin position="4"/>
        <end position="152"/>
    </location>
</feature>
<sequence>MPKAAVIYARISQDRVGEGLGVKRQLADCRAEAERRGWPIVAEYVDDDVSAYSGKRRPAYRAMLEAIRSREADAVLVYHVDRLHRRPIELEEFVDTCAEAGVKDLATVTGDLNLGTGDGLLIARLMGAVAAAESDAKSRRSKRKMLELAQAGKPSGGGPRPFGFQPDKVTHHPVEAAVIRDLAARLLAGEPLVSLTQWLQDNEIRTVTGKEWRTVTLRNQLKSPRMAGLREHQGQVIGKALWPPIISEDEHARIVALLTDPARRTNRTARSYLLSGLCRCGKCGGKMVTGQTRGRRRYMCRSGADFGGCGGIMISATVEDLITDAVLYRLDTPELAAAIEGRQRADENTAALSESIAADAAQLDELAALYAAGDITAPEWMKARRIIDARLKANRSRQAQQAGSTVIAGHIGNASALRTEWPAMPLGKQVAIVKALVDHITIAPGTMGARSIDPARVEVHWKL</sequence>
<dbReference type="RefSeq" id="WP_030202980.1">
    <property type="nucleotide sequence ID" value="NZ_BMNZ01000006.1"/>
</dbReference>
<comment type="caution">
    <text evidence="3">The sequence shown here is derived from an EMBL/GenBank/DDBJ whole genome shotgun (WGS) entry which is preliminary data.</text>
</comment>
<dbReference type="InterPro" id="IPR006119">
    <property type="entry name" value="Resolv_N"/>
</dbReference>
<reference evidence="4" key="1">
    <citation type="journal article" date="2019" name="Int. J. Syst. Evol. Microbiol.">
        <title>The Global Catalogue of Microorganisms (GCM) 10K type strain sequencing project: providing services to taxonomists for standard genome sequencing and annotation.</title>
        <authorList>
            <consortium name="The Broad Institute Genomics Platform"/>
            <consortium name="The Broad Institute Genome Sequencing Center for Infectious Disease"/>
            <person name="Wu L."/>
            <person name="Ma J."/>
        </authorList>
    </citation>
    <scope>NUCLEOTIDE SEQUENCE [LARGE SCALE GENOMIC DNA]</scope>
    <source>
        <strain evidence="4">JCM 1365</strain>
    </source>
</reference>
<dbReference type="PANTHER" id="PTHR30461">
    <property type="entry name" value="DNA-INVERTASE FROM LAMBDOID PROPHAGE"/>
    <property type="match status" value="1"/>
</dbReference>
<evidence type="ECO:0000313" key="4">
    <source>
        <dbReference type="Proteomes" id="UP000623461"/>
    </source>
</evidence>
<dbReference type="PANTHER" id="PTHR30461:SF23">
    <property type="entry name" value="DNA RECOMBINASE-RELATED"/>
    <property type="match status" value="1"/>
</dbReference>
<feature type="domain" description="Recombinase" evidence="2">
    <location>
        <begin position="161"/>
        <end position="264"/>
    </location>
</feature>
<dbReference type="InterPro" id="IPR011109">
    <property type="entry name" value="DNA_bind_recombinase_dom"/>
</dbReference>
<evidence type="ECO:0000313" key="3">
    <source>
        <dbReference type="EMBL" id="GGN03793.1"/>
    </source>
</evidence>
<protein>
    <submittedName>
        <fullName evidence="3">Serine recombinase</fullName>
    </submittedName>
</protein>
<gene>
    <name evidence="3" type="ORF">GCM10009721_33980</name>
</gene>
<dbReference type="InterPro" id="IPR050639">
    <property type="entry name" value="SSR_resolvase"/>
</dbReference>
<proteinExistence type="predicted"/>
<organism evidence="3 4">
    <name type="scientific">Terrabacter tumescens</name>
    <dbReference type="NCBI Taxonomy" id="60443"/>
    <lineage>
        <taxon>Bacteria</taxon>
        <taxon>Bacillati</taxon>
        <taxon>Actinomycetota</taxon>
        <taxon>Actinomycetes</taxon>
        <taxon>Micrococcales</taxon>
        <taxon>Intrasporangiaceae</taxon>
        <taxon>Terrabacter</taxon>
    </lineage>
</organism>
<dbReference type="SMART" id="SM00857">
    <property type="entry name" value="Resolvase"/>
    <property type="match status" value="1"/>
</dbReference>
<dbReference type="EMBL" id="BMNZ01000006">
    <property type="protein sequence ID" value="GGN03793.1"/>
    <property type="molecule type" value="Genomic_DNA"/>
</dbReference>
<dbReference type="Pfam" id="PF00239">
    <property type="entry name" value="Resolvase"/>
    <property type="match status" value="1"/>
</dbReference>
<dbReference type="PROSITE" id="PS51736">
    <property type="entry name" value="RECOMBINASES_3"/>
    <property type="match status" value="1"/>
</dbReference>
<dbReference type="SUPFAM" id="SSF53041">
    <property type="entry name" value="Resolvase-like"/>
    <property type="match status" value="1"/>
</dbReference>
<dbReference type="Pfam" id="PF07508">
    <property type="entry name" value="Recombinase"/>
    <property type="match status" value="1"/>
</dbReference>
<dbReference type="CDD" id="cd00338">
    <property type="entry name" value="Ser_Recombinase"/>
    <property type="match status" value="1"/>
</dbReference>
<dbReference type="Gene3D" id="3.90.1750.20">
    <property type="entry name" value="Putative Large Serine Recombinase, Chain B, Domain 2"/>
    <property type="match status" value="1"/>
</dbReference>
<dbReference type="InterPro" id="IPR025827">
    <property type="entry name" value="Zn_ribbon_recom_dom"/>
</dbReference>
<dbReference type="InterPro" id="IPR036162">
    <property type="entry name" value="Resolvase-like_N_sf"/>
</dbReference>
<dbReference type="Gene3D" id="3.40.50.1390">
    <property type="entry name" value="Resolvase, N-terminal catalytic domain"/>
    <property type="match status" value="1"/>
</dbReference>
<dbReference type="InterPro" id="IPR038109">
    <property type="entry name" value="DNA_bind_recomb_sf"/>
</dbReference>
<dbReference type="Pfam" id="PF13408">
    <property type="entry name" value="Zn_ribbon_recom"/>
    <property type="match status" value="1"/>
</dbReference>
<evidence type="ECO:0000259" key="2">
    <source>
        <dbReference type="PROSITE" id="PS51737"/>
    </source>
</evidence>
<evidence type="ECO:0000259" key="1">
    <source>
        <dbReference type="PROSITE" id="PS51736"/>
    </source>
</evidence>
<dbReference type="Proteomes" id="UP000623461">
    <property type="component" value="Unassembled WGS sequence"/>
</dbReference>
<dbReference type="PROSITE" id="PS51737">
    <property type="entry name" value="RECOMBINASE_DNA_BIND"/>
    <property type="match status" value="1"/>
</dbReference>
<keyword evidence="4" id="KW-1185">Reference proteome</keyword>